<evidence type="ECO:0000313" key="3">
    <source>
        <dbReference type="EMBL" id="AEF42177.1"/>
    </source>
</evidence>
<dbReference type="KEGG" id="asd:AS9A_3739"/>
<dbReference type="Proteomes" id="UP000009235">
    <property type="component" value="Chromosome"/>
</dbReference>
<keyword evidence="3" id="KW-0378">Hydrolase</keyword>
<dbReference type="Gene3D" id="3.30.2010.10">
    <property type="entry name" value="Metalloproteases ('zincins'), catalytic domain"/>
    <property type="match status" value="1"/>
</dbReference>
<dbReference type="Pfam" id="PF01863">
    <property type="entry name" value="YgjP-like"/>
    <property type="match status" value="1"/>
</dbReference>
<dbReference type="EMBL" id="CP002786">
    <property type="protein sequence ID" value="AEF42177.1"/>
    <property type="molecule type" value="Genomic_DNA"/>
</dbReference>
<dbReference type="InterPro" id="IPR002725">
    <property type="entry name" value="YgjP-like_metallopeptidase"/>
</dbReference>
<evidence type="ECO:0000259" key="2">
    <source>
        <dbReference type="Pfam" id="PF01863"/>
    </source>
</evidence>
<dbReference type="HOGENOM" id="CLU_094108_1_0_11"/>
<sequence length="258" mass="29183">MVNRDLSTDGRAEVTLGRTASRYIAILLIMSDGSRRGRKAAPSPVNAGILEQSVSRTSRPEPATEDSLSKVEIRRSPRRRKTISARREGDRIVVLVPSGLSESTEAELVERMVTKIRKADQRRDAERGGDNERLEERARQLSWRWLDGAAEPKSVRWVPAMRTRWASCTPEDGTIRVSTLLRAVPDYVLDYVLVHELVHLIVPGGHPPEFWEHVYRFPRTERAVGFLEAYSRMSTVNPDGNNEIGECRDDDRAVAAER</sequence>
<organism evidence="3 4">
    <name type="scientific">Hoyosella subflava (strain DSM 45089 / JCM 17490 / NBRC 109087 / DQS3-9A1)</name>
    <name type="common">Amycolicicoccus subflavus</name>
    <dbReference type="NCBI Taxonomy" id="443218"/>
    <lineage>
        <taxon>Bacteria</taxon>
        <taxon>Bacillati</taxon>
        <taxon>Actinomycetota</taxon>
        <taxon>Actinomycetes</taxon>
        <taxon>Mycobacteriales</taxon>
        <taxon>Hoyosellaceae</taxon>
        <taxon>Hoyosella</taxon>
    </lineage>
</organism>
<proteinExistence type="predicted"/>
<accession>F6EF40</accession>
<reference evidence="3 4" key="1">
    <citation type="journal article" date="2011" name="J. Bacteriol.">
        <title>Complete genome sequence of Amycolicicoccus subflavus DQS3-9A1T, an actinomycete isolated from crude oil-polluted soil.</title>
        <authorList>
            <person name="Cai M."/>
            <person name="Chen W.M."/>
            <person name="Nie Y."/>
            <person name="Chi C.Q."/>
            <person name="Wang Y.N."/>
            <person name="Tang Y.Q."/>
            <person name="Li G.Y."/>
            <person name="Wu X.L."/>
        </authorList>
    </citation>
    <scope>NUCLEOTIDE SEQUENCE [LARGE SCALE GENOMIC DNA]</scope>
    <source>
        <strain evidence="4">DSM 45089 / DQS3-9A1</strain>
    </source>
</reference>
<protein>
    <submittedName>
        <fullName evidence="3">Metal-dependent hydrolase</fullName>
    </submittedName>
</protein>
<keyword evidence="4" id="KW-1185">Reference proteome</keyword>
<dbReference type="InterPro" id="IPR053136">
    <property type="entry name" value="UTP_pyrophosphatase-like"/>
</dbReference>
<name>F6EF40_HOYSD</name>
<dbReference type="PANTHER" id="PTHR30399">
    <property type="entry name" value="UNCHARACTERIZED PROTEIN YGJP"/>
    <property type="match status" value="1"/>
</dbReference>
<feature type="domain" description="YgjP-like metallopeptidase" evidence="2">
    <location>
        <begin position="158"/>
        <end position="217"/>
    </location>
</feature>
<dbReference type="GO" id="GO:0016787">
    <property type="term" value="F:hydrolase activity"/>
    <property type="evidence" value="ECO:0007669"/>
    <property type="project" value="UniProtKB-KW"/>
</dbReference>
<feature type="region of interest" description="Disordered" evidence="1">
    <location>
        <begin position="35"/>
        <end position="83"/>
    </location>
</feature>
<evidence type="ECO:0000313" key="4">
    <source>
        <dbReference type="Proteomes" id="UP000009235"/>
    </source>
</evidence>
<dbReference type="AlphaFoldDB" id="F6EF40"/>
<dbReference type="eggNOG" id="COG1451">
    <property type="taxonomic scope" value="Bacteria"/>
</dbReference>
<dbReference type="CDD" id="cd07344">
    <property type="entry name" value="M48_yhfN_like"/>
    <property type="match status" value="1"/>
</dbReference>
<gene>
    <name evidence="3" type="ordered locus">AS9A_3739</name>
</gene>
<dbReference type="STRING" id="443218.AS9A_3739"/>
<dbReference type="PANTHER" id="PTHR30399:SF1">
    <property type="entry name" value="UTP PYROPHOSPHATASE"/>
    <property type="match status" value="1"/>
</dbReference>
<evidence type="ECO:0000256" key="1">
    <source>
        <dbReference type="SAM" id="MobiDB-lite"/>
    </source>
</evidence>